<dbReference type="EMBL" id="JADAQX010000641">
    <property type="protein sequence ID" value="KAF8819680.1"/>
    <property type="molecule type" value="Genomic_DNA"/>
</dbReference>
<comment type="caution">
    <text evidence="2">The sequence shown here is derived from an EMBL/GenBank/DDBJ whole genome shotgun (WGS) entry which is preliminary data.</text>
</comment>
<proteinExistence type="predicted"/>
<dbReference type="InterPro" id="IPR019349">
    <property type="entry name" value="Ribosomal_mS35_mit"/>
</dbReference>
<dbReference type="Proteomes" id="UP000823046">
    <property type="component" value="Unassembled WGS sequence"/>
</dbReference>
<name>A0ABQ7J6Q8_9APIC</name>
<organism evidence="2 3">
    <name type="scientific">Cardiosporidium cionae</name>
    <dbReference type="NCBI Taxonomy" id="476202"/>
    <lineage>
        <taxon>Eukaryota</taxon>
        <taxon>Sar</taxon>
        <taxon>Alveolata</taxon>
        <taxon>Apicomplexa</taxon>
        <taxon>Aconoidasida</taxon>
        <taxon>Nephromycida</taxon>
        <taxon>Cardiosporidium</taxon>
    </lineage>
</organism>
<reference evidence="2 3" key="1">
    <citation type="journal article" date="2020" name="bioRxiv">
        <title>Metabolic contributions of an alphaproteobacterial endosymbiont in the apicomplexan Cardiosporidium cionae.</title>
        <authorList>
            <person name="Hunter E.S."/>
            <person name="Paight C.J."/>
            <person name="Lane C.E."/>
        </authorList>
    </citation>
    <scope>NUCLEOTIDE SEQUENCE [LARGE SCALE GENOMIC DNA]</scope>
    <source>
        <strain evidence="2">ESH_2018</strain>
    </source>
</reference>
<evidence type="ECO:0000313" key="3">
    <source>
        <dbReference type="Proteomes" id="UP000823046"/>
    </source>
</evidence>
<dbReference type="Pfam" id="PF10213">
    <property type="entry name" value="MRP-S28"/>
    <property type="match status" value="1"/>
</dbReference>
<keyword evidence="3" id="KW-1185">Reference proteome</keyword>
<feature type="domain" description="Small ribosomal subunit protein mS35 mitochondrial conserved" evidence="1">
    <location>
        <begin position="203"/>
        <end position="277"/>
    </location>
</feature>
<sequence>MSGGFLVFRRSFCNAFGKLSFCHPYSTIASFGPLGMWSTTLPGSATQSFFAEGVMQRRWKKQRRKREFIPPTAEKLATKVRKNICVIRLYTYSRPPIRLEDYIGTPEPPYSIARSIRTEINQILRGRKTKRQFAYRNRHRIRQMVGKAHTGNETFTEQEMIDGSFVTPLTSLQHHAELPRSQLHTRFHFPHTLHYECWWGPPQTEKEPNKSLCSASFKLDELPLSAQQKNFLIEIVGKERYDEETQIVCLESDHFTERNHNAAYLGDILEVLMRETRTM</sequence>
<evidence type="ECO:0000259" key="1">
    <source>
        <dbReference type="Pfam" id="PF10213"/>
    </source>
</evidence>
<protein>
    <recommendedName>
        <fullName evidence="1">Small ribosomal subunit protein mS35 mitochondrial conserved domain-containing protein</fullName>
    </recommendedName>
</protein>
<gene>
    <name evidence="2" type="ORF">IE077_004128</name>
</gene>
<evidence type="ECO:0000313" key="2">
    <source>
        <dbReference type="EMBL" id="KAF8819680.1"/>
    </source>
</evidence>
<accession>A0ABQ7J6Q8</accession>